<gene>
    <name evidence="10" type="ORF">SAMN05444002_3042</name>
</gene>
<evidence type="ECO:0000313" key="10">
    <source>
        <dbReference type="EMBL" id="SIO14348.1"/>
    </source>
</evidence>
<dbReference type="GO" id="GO:0005886">
    <property type="term" value="C:plasma membrane"/>
    <property type="evidence" value="ECO:0007669"/>
    <property type="project" value="UniProtKB-SubCell"/>
</dbReference>
<keyword evidence="7 9" id="KW-0472">Membrane</keyword>
<dbReference type="Proteomes" id="UP000184932">
    <property type="component" value="Unassembled WGS sequence"/>
</dbReference>
<dbReference type="EMBL" id="FSRL01000001">
    <property type="protein sequence ID" value="SIO14348.1"/>
    <property type="molecule type" value="Genomic_DNA"/>
</dbReference>
<keyword evidence="5 9" id="KW-0812">Transmembrane</keyword>
<evidence type="ECO:0000256" key="4">
    <source>
        <dbReference type="ARBA" id="ARBA00022519"/>
    </source>
</evidence>
<evidence type="ECO:0000256" key="5">
    <source>
        <dbReference type="ARBA" id="ARBA00022692"/>
    </source>
</evidence>
<proteinExistence type="inferred from homology"/>
<evidence type="ECO:0000313" key="11">
    <source>
        <dbReference type="Proteomes" id="UP000184932"/>
    </source>
</evidence>
<feature type="transmembrane region" description="Helical" evidence="9">
    <location>
        <begin position="121"/>
        <end position="141"/>
    </location>
</feature>
<evidence type="ECO:0000256" key="2">
    <source>
        <dbReference type="ARBA" id="ARBA00022448"/>
    </source>
</evidence>
<accession>A0A1N6H3F1</accession>
<sequence>METEFTPLASLGGGLLIGLAAVMLMTTLGRIFGATGILAGFIQPDSSPEFSWRAALLAGMVSGPALYMAITGNWPTIEVPVSTPLLALGGLIVGLGVTYGAGCTSGHGVCGMARLSPRSIVATLTFMAGTAVTVFVIRHVIGG</sequence>
<feature type="transmembrane region" description="Helical" evidence="9">
    <location>
        <begin position="54"/>
        <end position="74"/>
    </location>
</feature>
<evidence type="ECO:0000256" key="7">
    <source>
        <dbReference type="ARBA" id="ARBA00023136"/>
    </source>
</evidence>
<evidence type="ECO:0000256" key="9">
    <source>
        <dbReference type="SAM" id="Phobius"/>
    </source>
</evidence>
<keyword evidence="11" id="KW-1185">Reference proteome</keyword>
<keyword evidence="6 9" id="KW-1133">Transmembrane helix</keyword>
<evidence type="ECO:0000256" key="1">
    <source>
        <dbReference type="ARBA" id="ARBA00004429"/>
    </source>
</evidence>
<dbReference type="Pfam" id="PF04143">
    <property type="entry name" value="Sulf_transp"/>
    <property type="match status" value="1"/>
</dbReference>
<name>A0A1N6H3F1_9RHOB</name>
<comment type="subcellular location">
    <subcellularLocation>
        <location evidence="1">Cell inner membrane</location>
        <topology evidence="1">Multi-pass membrane protein</topology>
    </subcellularLocation>
</comment>
<dbReference type="PANTHER" id="PTHR30574:SF1">
    <property type="entry name" value="SULPHUR TRANSPORT DOMAIN-CONTAINING PROTEIN"/>
    <property type="match status" value="1"/>
</dbReference>
<dbReference type="OrthoDB" id="9814020at2"/>
<reference evidence="11" key="1">
    <citation type="submission" date="2016-11" db="EMBL/GenBank/DDBJ databases">
        <authorList>
            <person name="Varghese N."/>
            <person name="Submissions S."/>
        </authorList>
    </citation>
    <scope>NUCLEOTIDE SEQUENCE [LARGE SCALE GENOMIC DNA]</scope>
    <source>
        <strain evidence="11">DSM 29440</strain>
    </source>
</reference>
<protein>
    <submittedName>
        <fullName evidence="10">Uncharacterized protein</fullName>
    </submittedName>
</protein>
<keyword evidence="2" id="KW-0813">Transport</keyword>
<dbReference type="PANTHER" id="PTHR30574">
    <property type="entry name" value="INNER MEMBRANE PROTEIN YEDE"/>
    <property type="match status" value="1"/>
</dbReference>
<dbReference type="RefSeq" id="WP_074256995.1">
    <property type="nucleotide sequence ID" value="NZ_FSRL01000001.1"/>
</dbReference>
<dbReference type="AlphaFoldDB" id="A0A1N6H3F1"/>
<evidence type="ECO:0000256" key="3">
    <source>
        <dbReference type="ARBA" id="ARBA00022475"/>
    </source>
</evidence>
<feature type="transmembrane region" description="Helical" evidence="9">
    <location>
        <begin position="15"/>
        <end position="42"/>
    </location>
</feature>
<keyword evidence="3" id="KW-1003">Cell membrane</keyword>
<dbReference type="STRING" id="1217970.SAMN05444002_3042"/>
<keyword evidence="4" id="KW-0997">Cell inner membrane</keyword>
<feature type="transmembrane region" description="Helical" evidence="9">
    <location>
        <begin position="86"/>
        <end position="109"/>
    </location>
</feature>
<evidence type="ECO:0000256" key="6">
    <source>
        <dbReference type="ARBA" id="ARBA00022989"/>
    </source>
</evidence>
<evidence type="ECO:0000256" key="8">
    <source>
        <dbReference type="ARBA" id="ARBA00035655"/>
    </source>
</evidence>
<dbReference type="InterPro" id="IPR007272">
    <property type="entry name" value="Sulf_transp_TsuA/YedE"/>
</dbReference>
<organism evidence="10 11">
    <name type="scientific">Vannielia litorea</name>
    <dbReference type="NCBI Taxonomy" id="1217970"/>
    <lineage>
        <taxon>Bacteria</taxon>
        <taxon>Pseudomonadati</taxon>
        <taxon>Pseudomonadota</taxon>
        <taxon>Alphaproteobacteria</taxon>
        <taxon>Rhodobacterales</taxon>
        <taxon>Paracoccaceae</taxon>
        <taxon>Vannielia</taxon>
    </lineage>
</organism>
<comment type="similarity">
    <text evidence="8">Belongs to the TsuA/YedE (TC 9.B.102) family.</text>
</comment>